<reference evidence="2 3" key="1">
    <citation type="submission" date="2024-10" db="EMBL/GenBank/DDBJ databases">
        <title>The Natural Products Discovery Center: Release of the First 8490 Sequenced Strains for Exploring Actinobacteria Biosynthetic Diversity.</title>
        <authorList>
            <person name="Kalkreuter E."/>
            <person name="Kautsar S.A."/>
            <person name="Yang D."/>
            <person name="Bader C.D."/>
            <person name="Teijaro C.N."/>
            <person name="Fluegel L."/>
            <person name="Davis C.M."/>
            <person name="Simpson J.R."/>
            <person name="Lauterbach L."/>
            <person name="Steele A.D."/>
            <person name="Gui C."/>
            <person name="Meng S."/>
            <person name="Li G."/>
            <person name="Viehrig K."/>
            <person name="Ye F."/>
            <person name="Su P."/>
            <person name="Kiefer A.F."/>
            <person name="Nichols A."/>
            <person name="Cepeda A.J."/>
            <person name="Yan W."/>
            <person name="Fan B."/>
            <person name="Jiang Y."/>
            <person name="Adhikari A."/>
            <person name="Zheng C.-J."/>
            <person name="Schuster L."/>
            <person name="Cowan T.M."/>
            <person name="Smanski M.J."/>
            <person name="Chevrette M.G."/>
            <person name="De Carvalho L.P.S."/>
            <person name="Shen B."/>
        </authorList>
    </citation>
    <scope>NUCLEOTIDE SEQUENCE [LARGE SCALE GENOMIC DNA]</scope>
    <source>
        <strain evidence="2 3">NPDC007147</strain>
    </source>
</reference>
<dbReference type="EMBL" id="JBIAFJ010000052">
    <property type="protein sequence ID" value="MFE9174375.1"/>
    <property type="molecule type" value="Genomic_DNA"/>
</dbReference>
<dbReference type="Proteomes" id="UP001601197">
    <property type="component" value="Unassembled WGS sequence"/>
</dbReference>
<dbReference type="RefSeq" id="WP_388354207.1">
    <property type="nucleotide sequence ID" value="NZ_JBIAFJ010000052.1"/>
</dbReference>
<comment type="caution">
    <text evidence="2">The sequence shown here is derived from an EMBL/GenBank/DDBJ whole genome shotgun (WGS) entry which is preliminary data.</text>
</comment>
<organism evidence="2 3">
    <name type="scientific">Streptomyces kebangsaanensis</name>
    <dbReference type="NCBI Taxonomy" id="864058"/>
    <lineage>
        <taxon>Bacteria</taxon>
        <taxon>Bacillati</taxon>
        <taxon>Actinomycetota</taxon>
        <taxon>Actinomycetes</taxon>
        <taxon>Kitasatosporales</taxon>
        <taxon>Streptomycetaceae</taxon>
        <taxon>Streptomyces</taxon>
    </lineage>
</organism>
<evidence type="ECO:0000313" key="2">
    <source>
        <dbReference type="EMBL" id="MFE9174375.1"/>
    </source>
</evidence>
<feature type="domain" description="Tc toxin complex TcA C-terminal TcB-binding" evidence="1">
    <location>
        <begin position="391"/>
        <end position="669"/>
    </location>
</feature>
<evidence type="ECO:0000313" key="3">
    <source>
        <dbReference type="Proteomes" id="UP001601197"/>
    </source>
</evidence>
<gene>
    <name evidence="2" type="ORF">ACFYNZ_33895</name>
</gene>
<protein>
    <recommendedName>
        <fullName evidence="1">Tc toxin complex TcA C-terminal TcB-binding domain-containing protein</fullName>
    </recommendedName>
</protein>
<accession>A0ABW6L5B8</accession>
<evidence type="ECO:0000259" key="1">
    <source>
        <dbReference type="Pfam" id="PF18276"/>
    </source>
</evidence>
<keyword evidence="3" id="KW-1185">Reference proteome</keyword>
<proteinExistence type="predicted"/>
<dbReference type="InterPro" id="IPR040840">
    <property type="entry name" value="TcA_TcB_BD"/>
</dbReference>
<dbReference type="Pfam" id="PF18276">
    <property type="entry name" value="TcA_TcB_BD"/>
    <property type="match status" value="1"/>
</dbReference>
<sequence length="848" mass="90046">MSLPADVQREIDDADQHLLARQYYDALAGYNTAISTLSLALATGPSDPAALKAVSFILPMRMGDCNTALGRWSFAQTNYSTAARYTGALDPAKEVVPLWSGFAGLFVAWADSLYLIEQPDAAKPLYAKVVGADGSVPATSELYTSTALAPAVASAKSVIAQLAAIVAPKPTLPAGVDPRLVATIVDASTKLAQIAAGMHFYGFSPQSVPVWTFDYLQQVALQYCQSAVALEQNVLNFWDRADQAQLTMLQVQQHVEDANAGVVAAQGQLDTAQAEVSVYQAGLDVATQRVHDAQASADGYRRQQSQSILYSAVAAQVAGGNTADPNALNALADKIIYGIGPAPAGAGSRGDLSAAEQLAASRLSQEYEIASLDRTVREMQAVSAQAQDELNVAHLRVGVAQGQVALAQLRVQEAQAEQQALASANFTATDWKAAGDRLYTLYRGYLDAALRTARLMQQAYNFENDASVAVIRNDYTSSEVRGLLAADVLTADVNSFTDLILTTRRGKTQPITHTVSLARRESYLFETQFRTTGTIEFETTVDDFDLAYPGTYAGRIRHVEVTLQGLTPTSGLSGTLTNAGVSFYRTPTDVWTNDASSRLRRRIQPSETLVLSDYSRSADPTLAVGDGRQPGIFGGAGVIGTWRLDLPPAVNDLDYNLVTDILVTFTYEARFDYQLAGRVTEALASLPGAHHTQLGLPLRWLYPEAFFDIVNGRVATLHLGPADLPLNHTQATLTEFAVLVTTDPGHDPAGITMTVGFPGAGAATSAATDAQGLASADTPGSPWADKLRRHLLGDWSIALAMPGPHPALPAAAPVDTASADPAPPAPGPAPVANVTLLLGYTYTPRSTP</sequence>
<name>A0ABW6L5B8_9ACTN</name>